<dbReference type="PANTHER" id="PTHR23235">
    <property type="entry name" value="KRUEPPEL-LIKE TRANSCRIPTION FACTOR"/>
    <property type="match status" value="1"/>
</dbReference>
<feature type="compositionally biased region" description="Low complexity" evidence="5">
    <location>
        <begin position="504"/>
        <end position="524"/>
    </location>
</feature>
<dbReference type="AlphaFoldDB" id="J4VR15"/>
<evidence type="ECO:0000313" key="7">
    <source>
        <dbReference type="EMBL" id="EJP61105.1"/>
    </source>
</evidence>
<organism evidence="7 8">
    <name type="scientific">Beauveria bassiana (strain ARSEF 2860)</name>
    <name type="common">White muscardine disease fungus</name>
    <name type="synonym">Tritirachium shiotae</name>
    <dbReference type="NCBI Taxonomy" id="655819"/>
    <lineage>
        <taxon>Eukaryota</taxon>
        <taxon>Fungi</taxon>
        <taxon>Dikarya</taxon>
        <taxon>Ascomycota</taxon>
        <taxon>Pezizomycotina</taxon>
        <taxon>Sordariomycetes</taxon>
        <taxon>Hypocreomycetidae</taxon>
        <taxon>Hypocreales</taxon>
        <taxon>Cordycipitaceae</taxon>
        <taxon>Beauveria</taxon>
    </lineage>
</organism>
<dbReference type="FunFam" id="3.30.160.60:FF:000446">
    <property type="entry name" value="Zinc finger protein"/>
    <property type="match status" value="1"/>
</dbReference>
<dbReference type="PANTHER" id="PTHR23235:SF120">
    <property type="entry name" value="KRUPPEL-LIKE FACTOR 15"/>
    <property type="match status" value="1"/>
</dbReference>
<dbReference type="InterPro" id="IPR036236">
    <property type="entry name" value="Znf_C2H2_sf"/>
</dbReference>
<feature type="region of interest" description="Disordered" evidence="5">
    <location>
        <begin position="570"/>
        <end position="626"/>
    </location>
</feature>
<dbReference type="GO" id="GO:0000981">
    <property type="term" value="F:DNA-binding transcription factor activity, RNA polymerase II-specific"/>
    <property type="evidence" value="ECO:0007669"/>
    <property type="project" value="TreeGrafter"/>
</dbReference>
<feature type="region of interest" description="Disordered" evidence="5">
    <location>
        <begin position="114"/>
        <end position="152"/>
    </location>
</feature>
<dbReference type="PROSITE" id="PS00028">
    <property type="entry name" value="ZINC_FINGER_C2H2_1"/>
    <property type="match status" value="2"/>
</dbReference>
<dbReference type="OrthoDB" id="8117402at2759"/>
<protein>
    <submittedName>
        <fullName evidence="7">Zinc finger protein crol gamma</fullName>
    </submittedName>
</protein>
<feature type="compositionally biased region" description="Basic and acidic residues" evidence="5">
    <location>
        <begin position="284"/>
        <end position="299"/>
    </location>
</feature>
<feature type="region of interest" description="Disordered" evidence="5">
    <location>
        <begin position="444"/>
        <end position="541"/>
    </location>
</feature>
<proteinExistence type="predicted"/>
<dbReference type="GO" id="GO:0000978">
    <property type="term" value="F:RNA polymerase II cis-regulatory region sequence-specific DNA binding"/>
    <property type="evidence" value="ECO:0007669"/>
    <property type="project" value="TreeGrafter"/>
</dbReference>
<reference evidence="7 8" key="1">
    <citation type="journal article" date="2012" name="Sci. Rep.">
        <title>Genomic perspectives on the evolution of fungal entomopathogenicity in Beauveria bassiana.</title>
        <authorList>
            <person name="Xiao G."/>
            <person name="Ying S.H."/>
            <person name="Zheng P."/>
            <person name="Wang Z.L."/>
            <person name="Zhang S."/>
            <person name="Xie X.Q."/>
            <person name="Shang Y."/>
            <person name="St Leger R.J."/>
            <person name="Zhao G.P."/>
            <person name="Wang C."/>
            <person name="Feng M.G."/>
        </authorList>
    </citation>
    <scope>NUCLEOTIDE SEQUENCE [LARGE SCALE GENOMIC DNA]</scope>
    <source>
        <strain evidence="7 8">ARSEF 2860</strain>
    </source>
</reference>
<accession>J4VR15</accession>
<feature type="domain" description="C2H2-type" evidence="6">
    <location>
        <begin position="343"/>
        <end position="370"/>
    </location>
</feature>
<evidence type="ECO:0000256" key="2">
    <source>
        <dbReference type="ARBA" id="ARBA00022771"/>
    </source>
</evidence>
<dbReference type="STRING" id="655819.J4VR15"/>
<keyword evidence="8" id="KW-1185">Reference proteome</keyword>
<feature type="compositionally biased region" description="Polar residues" evidence="5">
    <location>
        <begin position="614"/>
        <end position="626"/>
    </location>
</feature>
<feature type="compositionally biased region" description="Low complexity" evidence="5">
    <location>
        <begin position="573"/>
        <end position="590"/>
    </location>
</feature>
<sequence length="674" mass="71069">MVVCATAELGQTLASESAYCTAKQKNESGQVDGQRAGVAGLGLPTLLAPHPPAAANLWFMTNMNLPLAPSTGLPTAVLLLAQVVLHCAGCLMASTGGDIDATSALSTAARLQNHLPDASPSDPTARANTKRQHEHDLLSPTSPSNRADPFESPAKTARIAFAHVHSPLLQLTGAVALEDLHRKRLQEREAVRTQLPITENPSHKALTSLMSGGIEPMSRTTDAPQFAPTADMEPAAKAASALAAAANSATRLEGSVADVASDQTSNATAPQLVASPGPMDVDDGEHLSPEHVDGQEGRHQPGSMPYPGSSFATSHLGNNHRGMTYPIPSPVQGSPTSSGTKKHRCPYCNTEFTRHHNLKSHLLTHSQEKPYVCTECQMRFRRLHDLKRHGKLHTGEKPHICLKCDRKFARGDALARHAKGAGGCAGRRFSLGSFAEGDEIDGSIAEADDSAMSGMTYDQGDEEELRRQSLPTGGHQPDQYSTQSRTYPPSGPRLAANIASGLYPPNASQTQSSNSTASSVPNSTGTARTGHTSVSSAATGCGNTGLYSQNAMTESPKALSPAIPAHELAATGRPRSPQQNQQAQSTRRQSPPLGQRPKLPALSHPSFPGPPTPAGNNYARSPAESNMFAQSDPGVWAYIQAMDEKLKGLVEEVDTLKKRVGVLETGTSNSAGLP</sequence>
<feature type="domain" description="C2H2-type" evidence="6">
    <location>
        <begin position="371"/>
        <end position="398"/>
    </location>
</feature>
<dbReference type="PROSITE" id="PS50157">
    <property type="entry name" value="ZINC_FINGER_C2H2_2"/>
    <property type="match status" value="2"/>
</dbReference>
<name>J4VR15_BEAB2</name>
<dbReference type="Gene3D" id="3.30.160.60">
    <property type="entry name" value="Classic Zinc Finger"/>
    <property type="match status" value="3"/>
</dbReference>
<dbReference type="FunFam" id="3.30.160.60:FF:001177">
    <property type="entry name" value="Zinc finger protein 33A"/>
    <property type="match status" value="1"/>
</dbReference>
<evidence type="ECO:0000313" key="8">
    <source>
        <dbReference type="Proteomes" id="UP000002762"/>
    </source>
</evidence>
<dbReference type="RefSeq" id="XP_008603261.1">
    <property type="nucleotide sequence ID" value="XM_008605039.1"/>
</dbReference>
<feature type="region of interest" description="Disordered" evidence="5">
    <location>
        <begin position="260"/>
        <end position="302"/>
    </location>
</feature>
<dbReference type="EMBL" id="JH725225">
    <property type="protein sequence ID" value="EJP61105.1"/>
    <property type="molecule type" value="Genomic_DNA"/>
</dbReference>
<feature type="compositionally biased region" description="Polar residues" evidence="5">
    <location>
        <begin position="525"/>
        <end position="538"/>
    </location>
</feature>
<dbReference type="Pfam" id="PF00096">
    <property type="entry name" value="zf-C2H2"/>
    <property type="match status" value="2"/>
</dbReference>
<dbReference type="InterPro" id="IPR013087">
    <property type="entry name" value="Znf_C2H2_type"/>
</dbReference>
<dbReference type="GeneID" id="19892954"/>
<evidence type="ECO:0000259" key="6">
    <source>
        <dbReference type="PROSITE" id="PS50157"/>
    </source>
</evidence>
<evidence type="ECO:0000256" key="1">
    <source>
        <dbReference type="ARBA" id="ARBA00022723"/>
    </source>
</evidence>
<keyword evidence="2 4" id="KW-0863">Zinc-finger</keyword>
<dbReference type="Proteomes" id="UP000002762">
    <property type="component" value="Unassembled WGS sequence"/>
</dbReference>
<dbReference type="HOGENOM" id="CLU_013258_0_1_1"/>
<evidence type="ECO:0000256" key="4">
    <source>
        <dbReference type="PROSITE-ProRule" id="PRU00042"/>
    </source>
</evidence>
<dbReference type="GO" id="GO:0008270">
    <property type="term" value="F:zinc ion binding"/>
    <property type="evidence" value="ECO:0007669"/>
    <property type="project" value="UniProtKB-KW"/>
</dbReference>
<gene>
    <name evidence="7" type="ORF">BBA_09942</name>
</gene>
<feature type="compositionally biased region" description="Polar residues" evidence="5">
    <location>
        <begin position="478"/>
        <end position="487"/>
    </location>
</feature>
<dbReference type="SMART" id="SM00355">
    <property type="entry name" value="ZnF_C2H2"/>
    <property type="match status" value="3"/>
</dbReference>
<keyword evidence="1" id="KW-0479">Metal-binding</keyword>
<evidence type="ECO:0000256" key="5">
    <source>
        <dbReference type="SAM" id="MobiDB-lite"/>
    </source>
</evidence>
<dbReference type="SUPFAM" id="SSF57667">
    <property type="entry name" value="beta-beta-alpha zinc fingers"/>
    <property type="match status" value="2"/>
</dbReference>
<dbReference type="InParanoid" id="J4VR15"/>
<keyword evidence="3" id="KW-0862">Zinc</keyword>
<evidence type="ECO:0000256" key="3">
    <source>
        <dbReference type="ARBA" id="ARBA00022833"/>
    </source>
</evidence>